<dbReference type="SUPFAM" id="SSF57959">
    <property type="entry name" value="Leucine zipper domain"/>
    <property type="match status" value="1"/>
</dbReference>
<evidence type="ECO:0000313" key="4">
    <source>
        <dbReference type="EMBL" id="CAD8397364.1"/>
    </source>
</evidence>
<feature type="domain" description="BZIP" evidence="3">
    <location>
        <begin position="79"/>
        <end position="93"/>
    </location>
</feature>
<feature type="coiled-coil region" evidence="1">
    <location>
        <begin position="129"/>
        <end position="163"/>
    </location>
</feature>
<evidence type="ECO:0000256" key="1">
    <source>
        <dbReference type="SAM" id="Coils"/>
    </source>
</evidence>
<dbReference type="InterPro" id="IPR046347">
    <property type="entry name" value="bZIP_sf"/>
</dbReference>
<reference evidence="4" key="1">
    <citation type="submission" date="2021-01" db="EMBL/GenBank/DDBJ databases">
        <authorList>
            <person name="Corre E."/>
            <person name="Pelletier E."/>
            <person name="Niang G."/>
            <person name="Scheremetjew M."/>
            <person name="Finn R."/>
            <person name="Kale V."/>
            <person name="Holt S."/>
            <person name="Cochrane G."/>
            <person name="Meng A."/>
            <person name="Brown T."/>
            <person name="Cohen L."/>
        </authorList>
    </citation>
    <scope>NUCLEOTIDE SEQUENCE</scope>
    <source>
        <strain evidence="4">UTEX LB 2760</strain>
    </source>
</reference>
<dbReference type="AlphaFoldDB" id="A0A7S0BLH3"/>
<keyword evidence="1" id="KW-0175">Coiled coil</keyword>
<evidence type="ECO:0000259" key="3">
    <source>
        <dbReference type="PROSITE" id="PS00036"/>
    </source>
</evidence>
<feature type="compositionally biased region" description="Polar residues" evidence="2">
    <location>
        <begin position="41"/>
        <end position="50"/>
    </location>
</feature>
<dbReference type="Gene3D" id="1.20.5.170">
    <property type="match status" value="1"/>
</dbReference>
<sequence>MDPGVMYLNMELIDSFGENMKEESLPSPPMSNPASFGSLVSLESPQSASLQKRACLQQDTFRPEKKQKLGRKTKNSGLRAERNRQSAAASRERSKRHLTELERLSMTLPDANARLANSISRIAGQSDTARSLKAENAVLGAKVEKQQQKLARLEARLAKCGKKPLS</sequence>
<dbReference type="InterPro" id="IPR004827">
    <property type="entry name" value="bZIP"/>
</dbReference>
<evidence type="ECO:0000256" key="2">
    <source>
        <dbReference type="SAM" id="MobiDB-lite"/>
    </source>
</evidence>
<feature type="region of interest" description="Disordered" evidence="2">
    <location>
        <begin position="20"/>
        <end position="96"/>
    </location>
</feature>
<organism evidence="4">
    <name type="scientific">Rhodosorus marinus</name>
    <dbReference type="NCBI Taxonomy" id="101924"/>
    <lineage>
        <taxon>Eukaryota</taxon>
        <taxon>Rhodophyta</taxon>
        <taxon>Stylonematophyceae</taxon>
        <taxon>Stylonematales</taxon>
        <taxon>Stylonemataceae</taxon>
        <taxon>Rhodosorus</taxon>
    </lineage>
</organism>
<dbReference type="EMBL" id="HBEK01013431">
    <property type="protein sequence ID" value="CAD8397364.1"/>
    <property type="molecule type" value="Transcribed_RNA"/>
</dbReference>
<proteinExistence type="predicted"/>
<dbReference type="GO" id="GO:0003700">
    <property type="term" value="F:DNA-binding transcription factor activity"/>
    <property type="evidence" value="ECO:0007669"/>
    <property type="project" value="InterPro"/>
</dbReference>
<dbReference type="PROSITE" id="PS00036">
    <property type="entry name" value="BZIP_BASIC"/>
    <property type="match status" value="1"/>
</dbReference>
<protein>
    <recommendedName>
        <fullName evidence="3">BZIP domain-containing protein</fullName>
    </recommendedName>
</protein>
<name>A0A7S0BLH3_9RHOD</name>
<gene>
    <name evidence="4" type="ORF">RMAR0315_LOCUS7353</name>
</gene>
<accession>A0A7S0BLH3</accession>